<dbReference type="RefSeq" id="WP_246297962.1">
    <property type="nucleotide sequence ID" value="NZ_BAAAPX010000001.1"/>
</dbReference>
<protein>
    <submittedName>
        <fullName evidence="2">Secretion/DNA translocation related TadE-like protein</fullName>
    </submittedName>
</protein>
<evidence type="ECO:0000256" key="1">
    <source>
        <dbReference type="SAM" id="Phobius"/>
    </source>
</evidence>
<dbReference type="EMBL" id="JACCBJ010000001">
    <property type="protein sequence ID" value="NYD72525.1"/>
    <property type="molecule type" value="Genomic_DNA"/>
</dbReference>
<comment type="caution">
    <text evidence="2">The sequence shown here is derived from an EMBL/GenBank/DDBJ whole genome shotgun (WGS) entry which is preliminary data.</text>
</comment>
<evidence type="ECO:0000313" key="3">
    <source>
        <dbReference type="Proteomes" id="UP000589620"/>
    </source>
</evidence>
<dbReference type="InterPro" id="IPR021202">
    <property type="entry name" value="Rv3654c-like"/>
</dbReference>
<proteinExistence type="predicted"/>
<evidence type="ECO:0000313" key="2">
    <source>
        <dbReference type="EMBL" id="NYD72525.1"/>
    </source>
</evidence>
<reference evidence="2 3" key="1">
    <citation type="submission" date="2020-07" db="EMBL/GenBank/DDBJ databases">
        <title>Sequencing the genomes of 1000 actinobacteria strains.</title>
        <authorList>
            <person name="Klenk H.-P."/>
        </authorList>
    </citation>
    <scope>NUCLEOTIDE SEQUENCE [LARGE SCALE GENOMIC DNA]</scope>
    <source>
        <strain evidence="2 3">DSM 23871</strain>
    </source>
</reference>
<gene>
    <name evidence="2" type="ORF">BJ963_000044</name>
</gene>
<keyword evidence="1" id="KW-0812">Transmembrane</keyword>
<dbReference type="NCBIfam" id="TIGR03816">
    <property type="entry name" value="tadE_like_DECH"/>
    <property type="match status" value="1"/>
</dbReference>
<feature type="transmembrane region" description="Helical" evidence="1">
    <location>
        <begin position="29"/>
        <end position="54"/>
    </location>
</feature>
<accession>A0A852SUX4</accession>
<keyword evidence="1" id="KW-1133">Transmembrane helix</keyword>
<keyword evidence="1" id="KW-0472">Membrane</keyword>
<dbReference type="Proteomes" id="UP000589620">
    <property type="component" value="Unassembled WGS sequence"/>
</dbReference>
<keyword evidence="3" id="KW-1185">Reference proteome</keyword>
<sequence length="130" mass="12542">MNRVVRTMSEARAQLAAALASDDRGSGSVLALAVVCGMLTVAAGGAAVVGAAAAHARAAVAADLAALAGADVAGGRVGGVPCDVAREVALVNRVELAACDQLGMVVTVTACERYLGLDASASARAGPPDG</sequence>
<dbReference type="AlphaFoldDB" id="A0A852SUX4"/>
<name>A0A852SUX4_9MICO</name>
<organism evidence="2 3">
    <name type="scientific">Leifsonia soli</name>
    <dbReference type="NCBI Taxonomy" id="582665"/>
    <lineage>
        <taxon>Bacteria</taxon>
        <taxon>Bacillati</taxon>
        <taxon>Actinomycetota</taxon>
        <taxon>Actinomycetes</taxon>
        <taxon>Micrococcales</taxon>
        <taxon>Microbacteriaceae</taxon>
        <taxon>Leifsonia</taxon>
    </lineage>
</organism>